<evidence type="ECO:0000256" key="1">
    <source>
        <dbReference type="SAM" id="MobiDB-lite"/>
    </source>
</evidence>
<dbReference type="PROSITE" id="PS00455">
    <property type="entry name" value="AMP_BINDING"/>
    <property type="match status" value="1"/>
</dbReference>
<feature type="domain" description="AMP-dependent synthetase/ligase" evidence="2">
    <location>
        <begin position="16"/>
        <end position="377"/>
    </location>
</feature>
<dbReference type="AlphaFoldDB" id="A0A1R4EVL7"/>
<dbReference type="GO" id="GO:0004467">
    <property type="term" value="F:long-chain fatty acid-CoA ligase activity"/>
    <property type="evidence" value="ECO:0007669"/>
    <property type="project" value="UniProtKB-EC"/>
</dbReference>
<dbReference type="PANTHER" id="PTHR43767">
    <property type="entry name" value="LONG-CHAIN-FATTY-ACID--COA LIGASE"/>
    <property type="match status" value="1"/>
</dbReference>
<evidence type="ECO:0000259" key="3">
    <source>
        <dbReference type="Pfam" id="PF13193"/>
    </source>
</evidence>
<organism evidence="4 5">
    <name type="scientific">Agrococcus casei LMG 22410</name>
    <dbReference type="NCBI Taxonomy" id="1255656"/>
    <lineage>
        <taxon>Bacteria</taxon>
        <taxon>Bacillati</taxon>
        <taxon>Actinomycetota</taxon>
        <taxon>Actinomycetes</taxon>
        <taxon>Micrococcales</taxon>
        <taxon>Microbacteriaceae</taxon>
        <taxon>Agrococcus</taxon>
    </lineage>
</organism>
<dbReference type="Gene3D" id="3.30.300.30">
    <property type="match status" value="1"/>
</dbReference>
<name>A0A1R4EVL7_9MICO</name>
<dbReference type="GeneID" id="303171807"/>
<dbReference type="RefSeq" id="WP_200810023.1">
    <property type="nucleotide sequence ID" value="NZ_FUHU01000004.1"/>
</dbReference>
<keyword evidence="5" id="KW-1185">Reference proteome</keyword>
<dbReference type="Pfam" id="PF13193">
    <property type="entry name" value="AMP-binding_C"/>
    <property type="match status" value="1"/>
</dbReference>
<reference evidence="4 5" key="1">
    <citation type="submission" date="2017-02" db="EMBL/GenBank/DDBJ databases">
        <authorList>
            <person name="Peterson S.W."/>
        </authorList>
    </citation>
    <scope>NUCLEOTIDE SEQUENCE [LARGE SCALE GENOMIC DNA]</scope>
    <source>
        <strain evidence="4 5">LMG 22410</strain>
    </source>
</reference>
<dbReference type="Pfam" id="PF00501">
    <property type="entry name" value="AMP-binding"/>
    <property type="match status" value="1"/>
</dbReference>
<sequence length="521" mass="55139">MNARAEGVDLVAALWAAMESEGPAISFAGKTITFRQLRTRIQTVAANLQRRGMQPGDRVLFSVRPGIDSMVLALAMVTVGATVVFADPGAGRALFETRAKLAAARWVAAESVLFAASTPLVRPLARARGIDLPDYSRIIEDPQVVFSGPWLPGVPRGAHSLRSLEKPRGVPTPLTEQHGDTDALIIFTSGTTSVPKGVVHTRHTLGAGLADVSEGLGFRPGQRVLTDQLMIGVPALIAGAHWIMPKYGLDPGAAPEDYLPLLGDADAAFLTPASMNAVLDALGDRTLPGLELVAMGGAPVLSPLLRRIRTTMPNAKIRAIYGMTEALPVAIADGHEKLRRDPADGDWVGRIVSSVSARIAADGELLIEGPGIARGYLHELPNELVTLPSGDLARIDDGDLGPELTMLARKKDMLIRDRTNIYPALYEPVIVTLPGVAEAYIVGVPDEIGDDRVVLALVLAADAAAGTPAAVERALPGLIDHAALPDAVVRIDAVPRSGRQSKPDREALSKLVAPMLEESQR</sequence>
<dbReference type="InterPro" id="IPR000873">
    <property type="entry name" value="AMP-dep_synth/lig_dom"/>
</dbReference>
<evidence type="ECO:0000259" key="2">
    <source>
        <dbReference type="Pfam" id="PF00501"/>
    </source>
</evidence>
<dbReference type="PANTHER" id="PTHR43767:SF1">
    <property type="entry name" value="NONRIBOSOMAL PEPTIDE SYNTHASE PES1 (EUROFUNG)-RELATED"/>
    <property type="match status" value="1"/>
</dbReference>
<feature type="region of interest" description="Disordered" evidence="1">
    <location>
        <begin position="495"/>
        <end position="521"/>
    </location>
</feature>
<gene>
    <name evidence="4" type="ORF">CZ674_01135</name>
</gene>
<dbReference type="EMBL" id="FUHU01000004">
    <property type="protein sequence ID" value="SJM47626.1"/>
    <property type="molecule type" value="Genomic_DNA"/>
</dbReference>
<keyword evidence="4" id="KW-0436">Ligase</keyword>
<dbReference type="InterPro" id="IPR020845">
    <property type="entry name" value="AMP-binding_CS"/>
</dbReference>
<dbReference type="InterPro" id="IPR042099">
    <property type="entry name" value="ANL_N_sf"/>
</dbReference>
<accession>A0A1R4EVL7</accession>
<dbReference type="InterPro" id="IPR045851">
    <property type="entry name" value="AMP-bd_C_sf"/>
</dbReference>
<feature type="domain" description="AMP-binding enzyme C-terminal" evidence="3">
    <location>
        <begin position="427"/>
        <end position="497"/>
    </location>
</feature>
<protein>
    <submittedName>
        <fullName evidence="4">Long-chain-fatty-acid--CoA ligase</fullName>
        <ecNumber evidence="4">6.2.1.3</ecNumber>
    </submittedName>
</protein>
<evidence type="ECO:0000313" key="5">
    <source>
        <dbReference type="Proteomes" id="UP000195787"/>
    </source>
</evidence>
<dbReference type="InterPro" id="IPR050237">
    <property type="entry name" value="ATP-dep_AMP-bd_enzyme"/>
</dbReference>
<dbReference type="SUPFAM" id="SSF56801">
    <property type="entry name" value="Acetyl-CoA synthetase-like"/>
    <property type="match status" value="1"/>
</dbReference>
<dbReference type="InterPro" id="IPR025110">
    <property type="entry name" value="AMP-bd_C"/>
</dbReference>
<dbReference type="EC" id="6.2.1.3" evidence="4"/>
<dbReference type="Gene3D" id="3.40.50.12780">
    <property type="entry name" value="N-terminal domain of ligase-like"/>
    <property type="match status" value="1"/>
</dbReference>
<dbReference type="Proteomes" id="UP000195787">
    <property type="component" value="Unassembled WGS sequence"/>
</dbReference>
<proteinExistence type="predicted"/>
<evidence type="ECO:0000313" key="4">
    <source>
        <dbReference type="EMBL" id="SJM47626.1"/>
    </source>
</evidence>